<evidence type="ECO:0000313" key="3">
    <source>
        <dbReference type="Proteomes" id="UP001515641"/>
    </source>
</evidence>
<reference evidence="2 3" key="1">
    <citation type="submission" date="2020-03" db="EMBL/GenBank/DDBJ databases">
        <title>Draft genome sequence of environmentally isolated cultures.</title>
        <authorList>
            <person name="Wilson H.S."/>
            <person name="De Leon M.E."/>
        </authorList>
    </citation>
    <scope>NUCLEOTIDE SEQUENCE [LARGE SCALE GENOMIC DNA]</scope>
    <source>
        <strain evidence="2 3">HSC-31F16</strain>
    </source>
</reference>
<dbReference type="EMBL" id="JAAOMA010000002">
    <property type="protein sequence ID" value="NHR03894.1"/>
    <property type="molecule type" value="Genomic_DNA"/>
</dbReference>
<keyword evidence="1" id="KW-0732">Signal</keyword>
<feature type="chain" id="PRO_5045657064" evidence="1">
    <location>
        <begin position="21"/>
        <end position="169"/>
    </location>
</feature>
<accession>A0ABX0KWH5</accession>
<protein>
    <submittedName>
        <fullName evidence="2">Uncharacterized protein</fullName>
    </submittedName>
</protein>
<gene>
    <name evidence="2" type="ORF">HA052_01670</name>
</gene>
<sequence>MQVRKYMISVLLVCFNYVLAAPPDDVVKSCYNWGSASHNIKMTKLYGAFSDRPDFGCEDQLDIFVDGKKYGYGFVTCNDQSYLIIGSEKFLAAQAVNNSVDGRVKPGDGFSNAGTVFFDITKERQSYICVLTPAFETGKGAAYATFYLIKRASLSVKPEVNFYFLDEIR</sequence>
<dbReference type="Proteomes" id="UP001515641">
    <property type="component" value="Unassembled WGS sequence"/>
</dbReference>
<comment type="caution">
    <text evidence="2">The sequence shown here is derived from an EMBL/GenBank/DDBJ whole genome shotgun (WGS) entry which is preliminary data.</text>
</comment>
<proteinExistence type="predicted"/>
<evidence type="ECO:0000313" key="2">
    <source>
        <dbReference type="EMBL" id="NHR03894.1"/>
    </source>
</evidence>
<evidence type="ECO:0000256" key="1">
    <source>
        <dbReference type="SAM" id="SignalP"/>
    </source>
</evidence>
<organism evidence="2 3">
    <name type="scientific">Chromobacterium fluminis</name>
    <dbReference type="NCBI Taxonomy" id="3044269"/>
    <lineage>
        <taxon>Bacteria</taxon>
        <taxon>Pseudomonadati</taxon>
        <taxon>Pseudomonadota</taxon>
        <taxon>Betaproteobacteria</taxon>
        <taxon>Neisseriales</taxon>
        <taxon>Chromobacteriaceae</taxon>
        <taxon>Chromobacterium</taxon>
    </lineage>
</organism>
<dbReference type="RefSeq" id="WP_166450545.1">
    <property type="nucleotide sequence ID" value="NZ_JAAOMA010000002.1"/>
</dbReference>
<keyword evidence="3" id="KW-1185">Reference proteome</keyword>
<name>A0ABX0KWH5_9NEIS</name>
<feature type="signal peptide" evidence="1">
    <location>
        <begin position="1"/>
        <end position="20"/>
    </location>
</feature>